<organism evidence="3 4">
    <name type="scientific">Clostridium faecium</name>
    <dbReference type="NCBI Taxonomy" id="2762223"/>
    <lineage>
        <taxon>Bacteria</taxon>
        <taxon>Bacillati</taxon>
        <taxon>Bacillota</taxon>
        <taxon>Clostridia</taxon>
        <taxon>Eubacteriales</taxon>
        <taxon>Clostridiaceae</taxon>
        <taxon>Clostridium</taxon>
    </lineage>
</organism>
<comment type="cofactor">
    <cofactor evidence="1">
        <name>[4Fe-4S] cluster</name>
        <dbReference type="ChEBI" id="CHEBI:49883"/>
    </cofactor>
</comment>
<dbReference type="Proteomes" id="UP000627166">
    <property type="component" value="Unassembled WGS sequence"/>
</dbReference>
<protein>
    <submittedName>
        <fullName evidence="3">SPASM domain-containing protein</fullName>
    </submittedName>
</protein>
<comment type="caution">
    <text evidence="3">The sequence shown here is derived from an EMBL/GenBank/DDBJ whole genome shotgun (WGS) entry which is preliminary data.</text>
</comment>
<dbReference type="PANTHER" id="PTHR43273">
    <property type="entry name" value="ANAEROBIC SULFATASE-MATURATING ENZYME HOMOLOG ASLB-RELATED"/>
    <property type="match status" value="1"/>
</dbReference>
<reference evidence="3 4" key="1">
    <citation type="submission" date="2020-08" db="EMBL/GenBank/DDBJ databases">
        <title>A Genomic Blueprint of the Chicken Gut Microbiome.</title>
        <authorList>
            <person name="Gilroy R."/>
            <person name="Ravi A."/>
            <person name="Getino M."/>
            <person name="Pursley I."/>
            <person name="Horton D.L."/>
            <person name="Alikhan N.-F."/>
            <person name="Baker D."/>
            <person name="Gharbi K."/>
            <person name="Hall N."/>
            <person name="Watson M."/>
            <person name="Adriaenssens E.M."/>
            <person name="Foster-Nyarko E."/>
            <person name="Jarju S."/>
            <person name="Secka A."/>
            <person name="Antonio M."/>
            <person name="Oren A."/>
            <person name="Chaudhuri R."/>
            <person name="La Ragione R.M."/>
            <person name="Hildebrand F."/>
            <person name="Pallen M.J."/>
        </authorList>
    </citation>
    <scope>NUCLEOTIDE SEQUENCE [LARGE SCALE GENOMIC DNA]</scope>
    <source>
        <strain evidence="3 4">N37</strain>
    </source>
</reference>
<dbReference type="SUPFAM" id="SSF102114">
    <property type="entry name" value="Radical SAM enzymes"/>
    <property type="match status" value="1"/>
</dbReference>
<evidence type="ECO:0000256" key="1">
    <source>
        <dbReference type="ARBA" id="ARBA00001966"/>
    </source>
</evidence>
<keyword evidence="4" id="KW-1185">Reference proteome</keyword>
<feature type="domain" description="4Fe4S-binding SPASM" evidence="2">
    <location>
        <begin position="21"/>
        <end position="79"/>
    </location>
</feature>
<evidence type="ECO:0000313" key="3">
    <source>
        <dbReference type="EMBL" id="MBD8046250.1"/>
    </source>
</evidence>
<dbReference type="NCBIfam" id="TIGR04085">
    <property type="entry name" value="rSAM_more_4Fe4S"/>
    <property type="match status" value="1"/>
</dbReference>
<dbReference type="InterPro" id="IPR013785">
    <property type="entry name" value="Aldolase_TIM"/>
</dbReference>
<evidence type="ECO:0000259" key="2">
    <source>
        <dbReference type="Pfam" id="PF13186"/>
    </source>
</evidence>
<dbReference type="PANTHER" id="PTHR43273:SF3">
    <property type="entry name" value="ANAEROBIC SULFATASE-MATURATING ENZYME HOMOLOG ASLB-RELATED"/>
    <property type="match status" value="1"/>
</dbReference>
<dbReference type="RefSeq" id="WP_191739223.1">
    <property type="nucleotide sequence ID" value="NZ_JACSQB010000036.1"/>
</dbReference>
<proteinExistence type="predicted"/>
<accession>A0ABR8YPU0</accession>
<dbReference type="Pfam" id="PF13186">
    <property type="entry name" value="SPASM"/>
    <property type="match status" value="1"/>
</dbReference>
<dbReference type="EMBL" id="JACSQB010000036">
    <property type="protein sequence ID" value="MBD8046250.1"/>
    <property type="molecule type" value="Genomic_DNA"/>
</dbReference>
<evidence type="ECO:0000313" key="4">
    <source>
        <dbReference type="Proteomes" id="UP000627166"/>
    </source>
</evidence>
<dbReference type="InterPro" id="IPR058240">
    <property type="entry name" value="rSAM_sf"/>
</dbReference>
<dbReference type="InterPro" id="IPR023867">
    <property type="entry name" value="Sulphatase_maturase_rSAM"/>
</dbReference>
<gene>
    <name evidence="3" type="ORF">H9637_04200</name>
</gene>
<sequence length="133" mass="15382">MGFKYPPFRENLVMCEGSFVNSITVNPDGKIGPCQMCKEKGFYFGELLKDGELKITKTPEFYKFRDVNPFKNTECSECKNLPICLGGCPYGRYKNSEKCNYKNEFDNIEMDKLVKLSIYNDLVHDTKKCLRIS</sequence>
<dbReference type="Gene3D" id="3.20.20.70">
    <property type="entry name" value="Aldolase class I"/>
    <property type="match status" value="1"/>
</dbReference>
<name>A0ABR8YPU0_9CLOT</name>
<dbReference type="InterPro" id="IPR023885">
    <property type="entry name" value="4Fe4S-binding_SPASM_dom"/>
</dbReference>